<gene>
    <name evidence="3" type="ORF">XENOCAPTIV_008627</name>
</gene>
<evidence type="ECO:0000256" key="1">
    <source>
        <dbReference type="SAM" id="Phobius"/>
    </source>
</evidence>
<name>A0ABV0RQZ9_9TELE</name>
<dbReference type="PANTHER" id="PTHR45727">
    <property type="entry name" value="NPC INTRACELLULAR CHOLESTEROL TRANSPORTER 1"/>
    <property type="match status" value="1"/>
</dbReference>
<feature type="domain" description="NPC1 middle luminal" evidence="2">
    <location>
        <begin position="1"/>
        <end position="48"/>
    </location>
</feature>
<evidence type="ECO:0000313" key="4">
    <source>
        <dbReference type="Proteomes" id="UP001434883"/>
    </source>
</evidence>
<protein>
    <recommendedName>
        <fullName evidence="2">NPC1 middle luminal domain-containing protein</fullName>
    </recommendedName>
</protein>
<comment type="caution">
    <text evidence="3">The sequence shown here is derived from an EMBL/GenBank/DDBJ whole genome shotgun (WGS) entry which is preliminary data.</text>
</comment>
<dbReference type="Proteomes" id="UP001434883">
    <property type="component" value="Unassembled WGS sequence"/>
</dbReference>
<keyword evidence="1" id="KW-0472">Membrane</keyword>
<reference evidence="3 4" key="1">
    <citation type="submission" date="2021-06" db="EMBL/GenBank/DDBJ databases">
        <authorList>
            <person name="Palmer J.M."/>
        </authorList>
    </citation>
    <scope>NUCLEOTIDE SEQUENCE [LARGE SCALE GENOMIC DNA]</scope>
    <source>
        <strain evidence="3 4">XC_2019</strain>
        <tissue evidence="3">Muscle</tissue>
    </source>
</reference>
<dbReference type="EMBL" id="JAHRIN010052429">
    <property type="protein sequence ID" value="MEQ2210117.1"/>
    <property type="molecule type" value="Genomic_DNA"/>
</dbReference>
<dbReference type="PANTHER" id="PTHR45727:SF3">
    <property type="entry name" value="NPC1-LIKE INTRACELLULAR CHOLESTEROL TRANSPORTER 1"/>
    <property type="match status" value="1"/>
</dbReference>
<keyword evidence="1" id="KW-0812">Transmembrane</keyword>
<dbReference type="Pfam" id="PF22314">
    <property type="entry name" value="NPC1_MLD"/>
    <property type="match status" value="1"/>
</dbReference>
<organism evidence="3 4">
    <name type="scientific">Xenoophorus captivus</name>
    <dbReference type="NCBI Taxonomy" id="1517983"/>
    <lineage>
        <taxon>Eukaryota</taxon>
        <taxon>Metazoa</taxon>
        <taxon>Chordata</taxon>
        <taxon>Craniata</taxon>
        <taxon>Vertebrata</taxon>
        <taxon>Euteleostomi</taxon>
        <taxon>Actinopterygii</taxon>
        <taxon>Neopterygii</taxon>
        <taxon>Teleostei</taxon>
        <taxon>Neoteleostei</taxon>
        <taxon>Acanthomorphata</taxon>
        <taxon>Ovalentaria</taxon>
        <taxon>Atherinomorphae</taxon>
        <taxon>Cyprinodontiformes</taxon>
        <taxon>Goodeidae</taxon>
        <taxon>Xenoophorus</taxon>
    </lineage>
</organism>
<dbReference type="InterPro" id="IPR053956">
    <property type="entry name" value="NPC1_MLD"/>
</dbReference>
<evidence type="ECO:0000313" key="3">
    <source>
        <dbReference type="EMBL" id="MEQ2210117.1"/>
    </source>
</evidence>
<evidence type="ECO:0000259" key="2">
    <source>
        <dbReference type="Pfam" id="PF22314"/>
    </source>
</evidence>
<proteinExistence type="predicted"/>
<feature type="transmembrane region" description="Helical" evidence="1">
    <location>
        <begin position="101"/>
        <end position="124"/>
    </location>
</feature>
<keyword evidence="1" id="KW-1133">Transmembrane helix</keyword>
<keyword evidence="4" id="KW-1185">Reference proteome</keyword>
<sequence length="151" mass="17310">MTFSLNNYIRNDPKFKVALQWEAEFLKIVQDYQSDPAANFTFAYMAEKCCSSFCLLGHRVLCHVLNRLTTGNSSCPVGLSLSLCLQRSLEDEINRTTAEDIPIFMISYAVIFVYIAVALGEYSSCKRLLVRLRRVKCNFNTIEYFSITHHS</sequence>
<accession>A0ABV0RQZ9</accession>